<dbReference type="GO" id="GO:0015078">
    <property type="term" value="F:proton transmembrane transporter activity"/>
    <property type="evidence" value="ECO:0007669"/>
    <property type="project" value="InterPro"/>
</dbReference>
<evidence type="ECO:0000256" key="2">
    <source>
        <dbReference type="ARBA" id="ARBA00008892"/>
    </source>
</evidence>
<keyword evidence="6 12" id="KW-0375">Hydrogen ion transport</keyword>
<organism evidence="14">
    <name type="scientific">Oplurus grandidieri</name>
    <dbReference type="NCBI Taxonomy" id="332245"/>
    <lineage>
        <taxon>Eukaryota</taxon>
        <taxon>Metazoa</taxon>
        <taxon>Chordata</taxon>
        <taxon>Craniata</taxon>
        <taxon>Vertebrata</taxon>
        <taxon>Euteleostomi</taxon>
        <taxon>Lepidosauria</taxon>
        <taxon>Squamata</taxon>
        <taxon>Bifurcata</taxon>
        <taxon>Unidentata</taxon>
        <taxon>Episquamata</taxon>
        <taxon>Toxicofera</taxon>
        <taxon>Iguania</taxon>
        <taxon>Iguanidae</taxon>
        <taxon>Oplurinae</taxon>
        <taxon>Oplurus</taxon>
    </lineage>
</organism>
<dbReference type="GO" id="GO:0031966">
    <property type="term" value="C:mitochondrial membrane"/>
    <property type="evidence" value="ECO:0007669"/>
    <property type="project" value="UniProtKB-SubCell"/>
</dbReference>
<comment type="similarity">
    <text evidence="2 12">Belongs to the ATPase protein 8 family.</text>
</comment>
<keyword evidence="10 13" id="KW-0472">Membrane</keyword>
<comment type="subcellular location">
    <subcellularLocation>
        <location evidence="1 12">Mitochondrion membrane</location>
        <topology evidence="1 12">Single-pass membrane protein</topology>
    </subcellularLocation>
</comment>
<dbReference type="InterPro" id="IPR001421">
    <property type="entry name" value="ATP8_metazoa"/>
</dbReference>
<evidence type="ECO:0000256" key="6">
    <source>
        <dbReference type="ARBA" id="ARBA00022781"/>
    </source>
</evidence>
<dbReference type="InterPro" id="IPR050635">
    <property type="entry name" value="ATPase_protein_8"/>
</dbReference>
<evidence type="ECO:0000256" key="3">
    <source>
        <dbReference type="ARBA" id="ARBA00022448"/>
    </source>
</evidence>
<dbReference type="PANTHER" id="PTHR39937">
    <property type="entry name" value="ATP SYNTHASE PROTEIN 8"/>
    <property type="match status" value="1"/>
</dbReference>
<evidence type="ECO:0000256" key="9">
    <source>
        <dbReference type="ARBA" id="ARBA00023128"/>
    </source>
</evidence>
<dbReference type="GO" id="GO:0015986">
    <property type="term" value="P:proton motive force-driven ATP synthesis"/>
    <property type="evidence" value="ECO:0007669"/>
    <property type="project" value="InterPro"/>
</dbReference>
<evidence type="ECO:0000256" key="12">
    <source>
        <dbReference type="RuleBase" id="RU003661"/>
    </source>
</evidence>
<dbReference type="PANTHER" id="PTHR39937:SF1">
    <property type="entry name" value="ATP SYNTHASE PROTEIN 8"/>
    <property type="match status" value="1"/>
</dbReference>
<geneLocation type="mitochondrion" evidence="14"/>
<dbReference type="Pfam" id="PF00895">
    <property type="entry name" value="ATP-synt_8"/>
    <property type="match status" value="1"/>
</dbReference>
<gene>
    <name evidence="14" type="primary">ATPase 8</name>
</gene>
<name>C4T853_9SAUR</name>
<keyword evidence="7 13" id="KW-1133">Transmembrane helix</keyword>
<proteinExistence type="inferred from homology"/>
<evidence type="ECO:0000256" key="7">
    <source>
        <dbReference type="ARBA" id="ARBA00022989"/>
    </source>
</evidence>
<evidence type="ECO:0000256" key="8">
    <source>
        <dbReference type="ARBA" id="ARBA00023065"/>
    </source>
</evidence>
<evidence type="ECO:0000256" key="5">
    <source>
        <dbReference type="ARBA" id="ARBA00022692"/>
    </source>
</evidence>
<evidence type="ECO:0000256" key="1">
    <source>
        <dbReference type="ARBA" id="ARBA00004304"/>
    </source>
</evidence>
<keyword evidence="4 12" id="KW-0138">CF(0)</keyword>
<keyword evidence="11" id="KW-0066">ATP synthesis</keyword>
<evidence type="ECO:0000256" key="4">
    <source>
        <dbReference type="ARBA" id="ARBA00022547"/>
    </source>
</evidence>
<reference evidence="14" key="1">
    <citation type="journal article" date="2009" name="Gene">
        <title>Mitogenomic perspectives into iguanid phylogeny and biogeography: Gondwanan vicariance for the origin of Madagascan oplurines.</title>
        <authorList>
            <person name="Okajima Y."/>
            <person name="Kumazawa Y."/>
        </authorList>
    </citation>
    <scope>NUCLEOTIDE SEQUENCE</scope>
</reference>
<keyword evidence="8 12" id="KW-0406">Ion transport</keyword>
<accession>C4T853</accession>
<dbReference type="EMBL" id="AB218720">
    <property type="protein sequence ID" value="BAH70373.1"/>
    <property type="molecule type" value="Genomic_DNA"/>
</dbReference>
<protein>
    <recommendedName>
        <fullName evidence="12">ATP synthase complex subunit 8</fullName>
    </recommendedName>
</protein>
<evidence type="ECO:0000313" key="14">
    <source>
        <dbReference type="EMBL" id="BAH70373.1"/>
    </source>
</evidence>
<keyword evidence="5 12" id="KW-0812">Transmembrane</keyword>
<evidence type="ECO:0000256" key="10">
    <source>
        <dbReference type="ARBA" id="ARBA00023136"/>
    </source>
</evidence>
<evidence type="ECO:0000256" key="13">
    <source>
        <dbReference type="SAM" id="Phobius"/>
    </source>
</evidence>
<evidence type="ECO:0000256" key="11">
    <source>
        <dbReference type="ARBA" id="ARBA00023310"/>
    </source>
</evidence>
<dbReference type="GO" id="GO:0045259">
    <property type="term" value="C:proton-transporting ATP synthase complex"/>
    <property type="evidence" value="ECO:0007669"/>
    <property type="project" value="UniProtKB-KW"/>
</dbReference>
<keyword evidence="3 12" id="KW-0813">Transport</keyword>
<sequence length="54" mass="6666">MPQLNPSPWLFILMLTWLVLMTMFLNKTLFTTYPNMPTTKKEHTETPYWTWPWF</sequence>
<feature type="transmembrane region" description="Helical" evidence="13">
    <location>
        <begin position="6"/>
        <end position="26"/>
    </location>
</feature>
<dbReference type="AlphaFoldDB" id="C4T853"/>
<keyword evidence="9 12" id="KW-0496">Mitochondrion</keyword>